<dbReference type="PANTHER" id="PTHR43875:SF3">
    <property type="entry name" value="MALTOSE_MALTODEXTRIN IMPORT ATP-BINDING PROTEIN MALK"/>
    <property type="match status" value="1"/>
</dbReference>
<dbReference type="RefSeq" id="WP_007257121.1">
    <property type="nucleotide sequence ID" value="NZ_CH724110.1"/>
</dbReference>
<gene>
    <name evidence="6" type="ORF">OG2516_18265</name>
</gene>
<dbReference type="GO" id="GO:0016887">
    <property type="term" value="F:ATP hydrolysis activity"/>
    <property type="evidence" value="ECO:0007669"/>
    <property type="project" value="InterPro"/>
</dbReference>
<dbReference type="CDD" id="cd03301">
    <property type="entry name" value="ABC_MalK_N"/>
    <property type="match status" value="1"/>
</dbReference>
<reference evidence="6 7" key="1">
    <citation type="journal article" date="2010" name="J. Bacteriol.">
        <title>Genome sequences of Oceanicola granulosus HTCC2516(T) and Oceanicola batsensis HTCC2597(TDelta).</title>
        <authorList>
            <person name="Thrash J.C."/>
            <person name="Cho J.C."/>
            <person name="Vergin K.L."/>
            <person name="Giovannoni S.J."/>
        </authorList>
    </citation>
    <scope>NUCLEOTIDE SEQUENCE [LARGE SCALE GENOMIC DNA]</scope>
    <source>
        <strain evidence="7">ATCC BAA-861 / DSM 15982 / KCTC 12143 / HTCC2516</strain>
    </source>
</reference>
<dbReference type="SUPFAM" id="SSF52540">
    <property type="entry name" value="P-loop containing nucleoside triphosphate hydrolases"/>
    <property type="match status" value="1"/>
</dbReference>
<dbReference type="OrthoDB" id="8188565at2"/>
<dbReference type="FunFam" id="3.40.50.300:FF:000042">
    <property type="entry name" value="Maltose/maltodextrin ABC transporter, ATP-binding protein"/>
    <property type="match status" value="1"/>
</dbReference>
<comment type="similarity">
    <text evidence="1">Belongs to the ABC transporter superfamily.</text>
</comment>
<dbReference type="STRING" id="314256.OG2516_18265"/>
<evidence type="ECO:0000256" key="1">
    <source>
        <dbReference type="ARBA" id="ARBA00005417"/>
    </source>
</evidence>
<organism evidence="6 7">
    <name type="scientific">Oceanicola granulosus (strain ATCC BAA-861 / DSM 15982 / KCTC 12143 / HTCC2516)</name>
    <dbReference type="NCBI Taxonomy" id="314256"/>
    <lineage>
        <taxon>Bacteria</taxon>
        <taxon>Pseudomonadati</taxon>
        <taxon>Pseudomonadota</taxon>
        <taxon>Alphaproteobacteria</taxon>
        <taxon>Rhodobacterales</taxon>
        <taxon>Roseobacteraceae</taxon>
        <taxon>Oceanicola</taxon>
    </lineage>
</organism>
<dbReference type="Pfam" id="PF00005">
    <property type="entry name" value="ABC_tran"/>
    <property type="match status" value="1"/>
</dbReference>
<proteinExistence type="inferred from homology"/>
<dbReference type="InterPro" id="IPR008995">
    <property type="entry name" value="Mo/tungstate-bd_C_term_dom"/>
</dbReference>
<accession>Q2CEJ1</accession>
<dbReference type="HOGENOM" id="CLU_000604_1_1_5"/>
<dbReference type="InterPro" id="IPR003439">
    <property type="entry name" value="ABC_transporter-like_ATP-bd"/>
</dbReference>
<dbReference type="NCBIfam" id="NF008653">
    <property type="entry name" value="PRK11650.1"/>
    <property type="match status" value="1"/>
</dbReference>
<dbReference type="PROSITE" id="PS00211">
    <property type="entry name" value="ABC_TRANSPORTER_1"/>
    <property type="match status" value="1"/>
</dbReference>
<dbReference type="InterPro" id="IPR013611">
    <property type="entry name" value="Transp-assoc_OB_typ2"/>
</dbReference>
<evidence type="ECO:0000256" key="2">
    <source>
        <dbReference type="ARBA" id="ARBA00022448"/>
    </source>
</evidence>
<dbReference type="EMBL" id="AAOT01000017">
    <property type="protein sequence ID" value="EAR51141.1"/>
    <property type="molecule type" value="Genomic_DNA"/>
</dbReference>
<dbReference type="Proteomes" id="UP000003635">
    <property type="component" value="Unassembled WGS sequence"/>
</dbReference>
<keyword evidence="3" id="KW-0547">Nucleotide-binding</keyword>
<dbReference type="PROSITE" id="PS50893">
    <property type="entry name" value="ABC_TRANSPORTER_2"/>
    <property type="match status" value="1"/>
</dbReference>
<dbReference type="GO" id="GO:0005524">
    <property type="term" value="F:ATP binding"/>
    <property type="evidence" value="ECO:0007669"/>
    <property type="project" value="UniProtKB-KW"/>
</dbReference>
<dbReference type="InterPro" id="IPR012340">
    <property type="entry name" value="NA-bd_OB-fold"/>
</dbReference>
<comment type="caution">
    <text evidence="6">The sequence shown here is derived from an EMBL/GenBank/DDBJ whole genome shotgun (WGS) entry which is preliminary data.</text>
</comment>
<evidence type="ECO:0000256" key="3">
    <source>
        <dbReference type="ARBA" id="ARBA00022741"/>
    </source>
</evidence>
<dbReference type="GO" id="GO:0015423">
    <property type="term" value="F:ABC-type maltose transporter activity"/>
    <property type="evidence" value="ECO:0007669"/>
    <property type="project" value="TreeGrafter"/>
</dbReference>
<sequence>MSGVILNNVKKRYGAVEVIKGVDIEIGEGEFCVFVGPSGCGKSTLLRMIAGLEEISSGDVQIGGRRVNDLDPKDRGAAMVFQTYALYPHMDVARNMGFGLSMNGWPRDEVDRRVNEAARILQLEPYLDRKPRQLSGGQRQRVAIGRAIVRDPEVFLFDEPLSNLDAELRVATRLEIAKLHGTLENSTMIYVTHDQVEAMTLADKIVVLRDGRVEQVGAPMDLYETPDNLFVAGFIGSPKMNFMALDNGRLPDGTAPAVPGAAGAATLGVRSDALRPVESGGDVAGEITVVEQLGDAVFAHFRTGWGQEMVARFEPGTRLRAGESVRFALAGRTHLFDAEGRALRAAAERLTA</sequence>
<dbReference type="Gene3D" id="2.40.50.140">
    <property type="entry name" value="Nucleic acid-binding proteins"/>
    <property type="match status" value="1"/>
</dbReference>
<dbReference type="Gene3D" id="2.40.50.100">
    <property type="match status" value="2"/>
</dbReference>
<evidence type="ECO:0000256" key="4">
    <source>
        <dbReference type="ARBA" id="ARBA00022840"/>
    </source>
</evidence>
<dbReference type="Gene3D" id="3.40.50.300">
    <property type="entry name" value="P-loop containing nucleotide triphosphate hydrolases"/>
    <property type="match status" value="1"/>
</dbReference>
<dbReference type="PANTHER" id="PTHR43875">
    <property type="entry name" value="MALTODEXTRIN IMPORT ATP-BINDING PROTEIN MSMX"/>
    <property type="match status" value="1"/>
</dbReference>
<keyword evidence="2" id="KW-0813">Transport</keyword>
<protein>
    <submittedName>
        <fullName evidence="6">Probable trehalosemaltose transporter ATP-binding protein</fullName>
    </submittedName>
</protein>
<dbReference type="InterPro" id="IPR017871">
    <property type="entry name" value="ABC_transporter-like_CS"/>
</dbReference>
<dbReference type="GO" id="GO:0055052">
    <property type="term" value="C:ATP-binding cassette (ABC) transporter complex, substrate-binding subunit-containing"/>
    <property type="evidence" value="ECO:0007669"/>
    <property type="project" value="TreeGrafter"/>
</dbReference>
<keyword evidence="4 6" id="KW-0067">ATP-binding</keyword>
<feature type="domain" description="ABC transporter" evidence="5">
    <location>
        <begin position="4"/>
        <end position="235"/>
    </location>
</feature>
<dbReference type="InterPro" id="IPR003593">
    <property type="entry name" value="AAA+_ATPase"/>
</dbReference>
<dbReference type="InterPro" id="IPR047641">
    <property type="entry name" value="ABC_transpr_MalK/UgpC-like"/>
</dbReference>
<evidence type="ECO:0000313" key="7">
    <source>
        <dbReference type="Proteomes" id="UP000003635"/>
    </source>
</evidence>
<evidence type="ECO:0000313" key="6">
    <source>
        <dbReference type="EMBL" id="EAR51141.1"/>
    </source>
</evidence>
<dbReference type="SMART" id="SM00382">
    <property type="entry name" value="AAA"/>
    <property type="match status" value="1"/>
</dbReference>
<dbReference type="AlphaFoldDB" id="Q2CEJ1"/>
<dbReference type="InterPro" id="IPR027417">
    <property type="entry name" value="P-loop_NTPase"/>
</dbReference>
<dbReference type="Pfam" id="PF08402">
    <property type="entry name" value="TOBE_2"/>
    <property type="match status" value="1"/>
</dbReference>
<dbReference type="InterPro" id="IPR015855">
    <property type="entry name" value="ABC_transpr_MalK-like"/>
</dbReference>
<keyword evidence="7" id="KW-1185">Reference proteome</keyword>
<name>Q2CEJ1_OCEGH</name>
<evidence type="ECO:0000259" key="5">
    <source>
        <dbReference type="PROSITE" id="PS50893"/>
    </source>
</evidence>
<dbReference type="eggNOG" id="COG3842">
    <property type="taxonomic scope" value="Bacteria"/>
</dbReference>
<dbReference type="GO" id="GO:1990060">
    <property type="term" value="C:maltose transport complex"/>
    <property type="evidence" value="ECO:0007669"/>
    <property type="project" value="TreeGrafter"/>
</dbReference>
<dbReference type="SUPFAM" id="SSF50331">
    <property type="entry name" value="MOP-like"/>
    <property type="match status" value="1"/>
</dbReference>